<feature type="region of interest" description="Disordered" evidence="1">
    <location>
        <begin position="101"/>
        <end position="121"/>
    </location>
</feature>
<sequence length="158" mass="18323">MEEFLDPALAPRSKSQQRKKPKSRALPEDARATYTQKKQVASATFTYAGTTSRSESQKQLEQKSRAHLPSARARESTLLRQKVCQRQARARLPYARARKELLRGRSTRRRSRERDLYKRERESRFPRDVIATFSSENHIFPCKGRDSSQEKSPQAPFG</sequence>
<dbReference type="Proteomes" id="UP000027138">
    <property type="component" value="Unassembled WGS sequence"/>
</dbReference>
<dbReference type="EMBL" id="KK914403">
    <property type="protein sequence ID" value="KDP37428.1"/>
    <property type="molecule type" value="Genomic_DNA"/>
</dbReference>
<feature type="compositionally biased region" description="Basic and acidic residues" evidence="1">
    <location>
        <begin position="55"/>
        <end position="64"/>
    </location>
</feature>
<feature type="region of interest" description="Disordered" evidence="1">
    <location>
        <begin position="139"/>
        <end position="158"/>
    </location>
</feature>
<evidence type="ECO:0000313" key="3">
    <source>
        <dbReference type="Proteomes" id="UP000027138"/>
    </source>
</evidence>
<name>A0A067KQZ2_JATCU</name>
<dbReference type="AlphaFoldDB" id="A0A067KQZ2"/>
<keyword evidence="3" id="KW-1185">Reference proteome</keyword>
<protein>
    <submittedName>
        <fullName evidence="2">Uncharacterized protein</fullName>
    </submittedName>
</protein>
<evidence type="ECO:0000256" key="1">
    <source>
        <dbReference type="SAM" id="MobiDB-lite"/>
    </source>
</evidence>
<gene>
    <name evidence="2" type="ORF">JCGZ_07955</name>
</gene>
<organism evidence="2 3">
    <name type="scientific">Jatropha curcas</name>
    <name type="common">Barbados nut</name>
    <dbReference type="NCBI Taxonomy" id="180498"/>
    <lineage>
        <taxon>Eukaryota</taxon>
        <taxon>Viridiplantae</taxon>
        <taxon>Streptophyta</taxon>
        <taxon>Embryophyta</taxon>
        <taxon>Tracheophyta</taxon>
        <taxon>Spermatophyta</taxon>
        <taxon>Magnoliopsida</taxon>
        <taxon>eudicotyledons</taxon>
        <taxon>Gunneridae</taxon>
        <taxon>Pentapetalae</taxon>
        <taxon>rosids</taxon>
        <taxon>fabids</taxon>
        <taxon>Malpighiales</taxon>
        <taxon>Euphorbiaceae</taxon>
        <taxon>Crotonoideae</taxon>
        <taxon>Jatropheae</taxon>
        <taxon>Jatropha</taxon>
    </lineage>
</organism>
<accession>A0A067KQZ2</accession>
<proteinExistence type="predicted"/>
<reference evidence="2 3" key="1">
    <citation type="journal article" date="2014" name="PLoS ONE">
        <title>Global Analysis of Gene Expression Profiles in Physic Nut (Jatropha curcas L.) Seedlings Exposed to Salt Stress.</title>
        <authorList>
            <person name="Zhang L."/>
            <person name="Zhang C."/>
            <person name="Wu P."/>
            <person name="Chen Y."/>
            <person name="Li M."/>
            <person name="Jiang H."/>
            <person name="Wu G."/>
        </authorList>
    </citation>
    <scope>NUCLEOTIDE SEQUENCE [LARGE SCALE GENOMIC DNA]</scope>
    <source>
        <strain evidence="3">cv. GZQX0401</strain>
        <tissue evidence="2">Young leaves</tissue>
    </source>
</reference>
<feature type="compositionally biased region" description="Polar residues" evidence="1">
    <location>
        <begin position="33"/>
        <end position="54"/>
    </location>
</feature>
<evidence type="ECO:0000313" key="2">
    <source>
        <dbReference type="EMBL" id="KDP37428.1"/>
    </source>
</evidence>
<feature type="compositionally biased region" description="Basic and acidic residues" evidence="1">
    <location>
        <begin position="112"/>
        <end position="121"/>
    </location>
</feature>
<feature type="region of interest" description="Disordered" evidence="1">
    <location>
        <begin position="1"/>
        <end position="79"/>
    </location>
</feature>